<feature type="region of interest" description="Disordered" evidence="7">
    <location>
        <begin position="504"/>
        <end position="535"/>
    </location>
</feature>
<evidence type="ECO:0000313" key="12">
    <source>
        <dbReference type="Proteomes" id="UP000477311"/>
    </source>
</evidence>
<evidence type="ECO:0000256" key="1">
    <source>
        <dbReference type="ARBA" id="ARBA00004651"/>
    </source>
</evidence>
<feature type="domain" description="Polysaccharide chain length determinant N-terminal" evidence="9">
    <location>
        <begin position="24"/>
        <end position="113"/>
    </location>
</feature>
<dbReference type="Proteomes" id="UP000477311">
    <property type="component" value="Unassembled WGS sequence"/>
</dbReference>
<keyword evidence="12" id="KW-1185">Reference proteome</keyword>
<dbReference type="SUPFAM" id="SSF52540">
    <property type="entry name" value="P-loop containing nucleoside triphosphate hydrolases"/>
    <property type="match status" value="1"/>
</dbReference>
<accession>A0A6M1RV14</accession>
<keyword evidence="3 8" id="KW-0812">Transmembrane</keyword>
<comment type="caution">
    <text evidence="11">The sequence shown here is derived from an EMBL/GenBank/DDBJ whole genome shotgun (WGS) entry which is preliminary data.</text>
</comment>
<name>A0A6M1RV14_9BACT</name>
<keyword evidence="2" id="KW-1003">Cell membrane</keyword>
<dbReference type="AlphaFoldDB" id="A0A6M1RV14"/>
<evidence type="ECO:0000256" key="5">
    <source>
        <dbReference type="ARBA" id="ARBA00023136"/>
    </source>
</evidence>
<evidence type="ECO:0000256" key="3">
    <source>
        <dbReference type="ARBA" id="ARBA00022692"/>
    </source>
</evidence>
<dbReference type="Pfam" id="PF13614">
    <property type="entry name" value="AAA_31"/>
    <property type="match status" value="1"/>
</dbReference>
<evidence type="ECO:0000259" key="9">
    <source>
        <dbReference type="Pfam" id="PF02706"/>
    </source>
</evidence>
<evidence type="ECO:0000256" key="2">
    <source>
        <dbReference type="ARBA" id="ARBA00022475"/>
    </source>
</evidence>
<comment type="subcellular location">
    <subcellularLocation>
        <location evidence="1">Cell membrane</location>
        <topology evidence="1">Multi-pass membrane protein</topology>
    </subcellularLocation>
</comment>
<feature type="coiled-coil region" evidence="6">
    <location>
        <begin position="312"/>
        <end position="380"/>
    </location>
</feature>
<evidence type="ECO:0000256" key="4">
    <source>
        <dbReference type="ARBA" id="ARBA00022989"/>
    </source>
</evidence>
<feature type="coiled-coil region" evidence="6">
    <location>
        <begin position="197"/>
        <end position="254"/>
    </location>
</feature>
<dbReference type="InterPro" id="IPR050445">
    <property type="entry name" value="Bact_polysacc_biosynth/exp"/>
</dbReference>
<dbReference type="RefSeq" id="WP_165107181.1">
    <property type="nucleotide sequence ID" value="NZ_JAAKYA010000052.1"/>
</dbReference>
<protein>
    <submittedName>
        <fullName evidence="11">AAA family ATPase</fullName>
    </submittedName>
</protein>
<dbReference type="Pfam" id="PF02706">
    <property type="entry name" value="Wzz"/>
    <property type="match status" value="1"/>
</dbReference>
<dbReference type="InterPro" id="IPR025669">
    <property type="entry name" value="AAA_dom"/>
</dbReference>
<dbReference type="GO" id="GO:0004713">
    <property type="term" value="F:protein tyrosine kinase activity"/>
    <property type="evidence" value="ECO:0007669"/>
    <property type="project" value="TreeGrafter"/>
</dbReference>
<dbReference type="InterPro" id="IPR003856">
    <property type="entry name" value="LPS_length_determ_N"/>
</dbReference>
<dbReference type="Gene3D" id="3.40.50.300">
    <property type="entry name" value="P-loop containing nucleotide triphosphate hydrolases"/>
    <property type="match status" value="1"/>
</dbReference>
<feature type="domain" description="AAA" evidence="10">
    <location>
        <begin position="573"/>
        <end position="714"/>
    </location>
</feature>
<feature type="transmembrane region" description="Helical" evidence="8">
    <location>
        <begin position="34"/>
        <end position="52"/>
    </location>
</feature>
<keyword evidence="4 8" id="KW-1133">Transmembrane helix</keyword>
<reference evidence="11 12" key="1">
    <citation type="submission" date="2020-02" db="EMBL/GenBank/DDBJ databases">
        <title>Draft genome sequence of Limisphaera ngatamarikiensis NGM72.4T, a thermophilic Verrucomicrobia grouped in subdivision 3.</title>
        <authorList>
            <person name="Carere C.R."/>
            <person name="Steen J."/>
            <person name="Hugenholtz P."/>
            <person name="Stott M.B."/>
        </authorList>
    </citation>
    <scope>NUCLEOTIDE SEQUENCE [LARGE SCALE GENOMIC DNA]</scope>
    <source>
        <strain evidence="11 12">NGM72.4</strain>
    </source>
</reference>
<keyword evidence="5 8" id="KW-0472">Membrane</keyword>
<evidence type="ECO:0000256" key="6">
    <source>
        <dbReference type="SAM" id="Coils"/>
    </source>
</evidence>
<dbReference type="EMBL" id="JAAKYA010000052">
    <property type="protein sequence ID" value="NGO39261.1"/>
    <property type="molecule type" value="Genomic_DNA"/>
</dbReference>
<evidence type="ECO:0000259" key="10">
    <source>
        <dbReference type="Pfam" id="PF13614"/>
    </source>
</evidence>
<sequence length="753" mass="82553">MSDPIPVQARPVHASPVPGLNAADLTYMFFRHKWKILFCFLLGVGAAGFIYFRNPPSYVTEAKILVRYILENRPALTKTEDADIKTPDSRGENIINSEIEILTSLDLALQVADAVGPRNVLAAYGGGEDRNRAAAYIRRGLTVNVPRRSNIILVQFRHPDPGVARQVLDTLLKTYLDKHVSIHQGIGVLDDFFAQQADQIRARLAQTEEEIKRLKAEAGIISLADAKAATLAELARLRSDLLTTEAQLAEQRAALNHLLGSVGTNALAAVTNASTVPPEIAEQYRTAVAELEAYRRRESELLLRFGPEHPFIRRVRTQIAEADTRKRSLEQEHPELLTAPVVPVAAPTNTNDLAQAVARVLSLEAKMAVLSNQIARVTEDANRIAAVEPRLVELERRRELDEANLRYYSATLEKARVEESLGPGKITNISIVQSPSPAARDVFEFAKPMALCLGGGLGLGLALAFALERLFGMAIRRPVDIERNLRLPLLVSIPYLKRRGRGWGSARPARNGHEPTPQPGGNGAAAELPVPTGQRGGPLAVASDQDPLRPWFDGLRDRIVTYFEIRNMTHKPKLVAVTSCHEGAGVSTLAAGLAASLSETGDGNVLLVDMNVDGGATQHFQHGKPVVGLLEAIEEGRADDALIQDNLYVVSAAATNDQKLPRVLPRRFANLVPKMKASQFDYIIFDMPPVSQTTITARLAGYMDMVLMVVEAERTGQDLARRAHTLLQESKANVTAVLNKKRDYVPERLRQEL</sequence>
<evidence type="ECO:0000256" key="7">
    <source>
        <dbReference type="SAM" id="MobiDB-lite"/>
    </source>
</evidence>
<gene>
    <name evidence="11" type="ORF">G4L39_07595</name>
</gene>
<organism evidence="11 12">
    <name type="scientific">Limisphaera ngatamarikiensis</name>
    <dbReference type="NCBI Taxonomy" id="1324935"/>
    <lineage>
        <taxon>Bacteria</taxon>
        <taxon>Pseudomonadati</taxon>
        <taxon>Verrucomicrobiota</taxon>
        <taxon>Verrucomicrobiia</taxon>
        <taxon>Limisphaerales</taxon>
        <taxon>Limisphaeraceae</taxon>
        <taxon>Limisphaera</taxon>
    </lineage>
</organism>
<keyword evidence="6" id="KW-0175">Coiled coil</keyword>
<dbReference type="PANTHER" id="PTHR32309:SF13">
    <property type="entry name" value="FERRIC ENTEROBACTIN TRANSPORT PROTEIN FEPE"/>
    <property type="match status" value="1"/>
</dbReference>
<dbReference type="PANTHER" id="PTHR32309">
    <property type="entry name" value="TYROSINE-PROTEIN KINASE"/>
    <property type="match status" value="1"/>
</dbReference>
<evidence type="ECO:0000313" key="11">
    <source>
        <dbReference type="EMBL" id="NGO39261.1"/>
    </source>
</evidence>
<dbReference type="GO" id="GO:0005886">
    <property type="term" value="C:plasma membrane"/>
    <property type="evidence" value="ECO:0007669"/>
    <property type="project" value="UniProtKB-SubCell"/>
</dbReference>
<dbReference type="InterPro" id="IPR027417">
    <property type="entry name" value="P-loop_NTPase"/>
</dbReference>
<proteinExistence type="predicted"/>
<evidence type="ECO:0000256" key="8">
    <source>
        <dbReference type="SAM" id="Phobius"/>
    </source>
</evidence>